<accession>J9FY10</accession>
<evidence type="ECO:0000313" key="1">
    <source>
        <dbReference type="EMBL" id="EJW94437.1"/>
    </source>
</evidence>
<dbReference type="AlphaFoldDB" id="J9FY10"/>
<reference evidence="1" key="1">
    <citation type="journal article" date="2012" name="PLoS ONE">
        <title>Gene sets for utilization of primary and secondary nutrition supplies in the distal gut of endangered iberian lynx.</title>
        <authorList>
            <person name="Alcaide M."/>
            <person name="Messina E."/>
            <person name="Richter M."/>
            <person name="Bargiela R."/>
            <person name="Peplies J."/>
            <person name="Huws S.A."/>
            <person name="Newbold C.J."/>
            <person name="Golyshin P.N."/>
            <person name="Simon M.A."/>
            <person name="Lopez G."/>
            <person name="Yakimov M.M."/>
            <person name="Ferrer M."/>
        </authorList>
    </citation>
    <scope>NUCLEOTIDE SEQUENCE</scope>
</reference>
<protein>
    <submittedName>
        <fullName evidence="1">TPR repeat-containing protein</fullName>
    </submittedName>
</protein>
<gene>
    <name evidence="1" type="ORF">EVA_17456</name>
</gene>
<dbReference type="Pfam" id="PF08238">
    <property type="entry name" value="Sel1"/>
    <property type="match status" value="1"/>
</dbReference>
<proteinExistence type="predicted"/>
<sequence length="116" mass="13359">METQLLKQLKVEYQKCLDQNDLASAMPLIRQAANWGDLEAQILAKNIFLHGWYNHPITHHAALEYAQVAAMNEDVASMFDLFWLYQNGRGIIHDDQKALYWLKKAANKEFPPAMDA</sequence>
<comment type="caution">
    <text evidence="1">The sequence shown here is derived from an EMBL/GenBank/DDBJ whole genome shotgun (WGS) entry which is preliminary data.</text>
</comment>
<dbReference type="InterPro" id="IPR006597">
    <property type="entry name" value="Sel1-like"/>
</dbReference>
<dbReference type="InterPro" id="IPR011990">
    <property type="entry name" value="TPR-like_helical_dom_sf"/>
</dbReference>
<feature type="non-terminal residue" evidence="1">
    <location>
        <position position="116"/>
    </location>
</feature>
<dbReference type="EMBL" id="AMCI01006376">
    <property type="protein sequence ID" value="EJW94437.1"/>
    <property type="molecule type" value="Genomic_DNA"/>
</dbReference>
<dbReference type="SUPFAM" id="SSF81901">
    <property type="entry name" value="HCP-like"/>
    <property type="match status" value="1"/>
</dbReference>
<organism evidence="1">
    <name type="scientific">gut metagenome</name>
    <dbReference type="NCBI Taxonomy" id="749906"/>
    <lineage>
        <taxon>unclassified sequences</taxon>
        <taxon>metagenomes</taxon>
        <taxon>organismal metagenomes</taxon>
    </lineage>
</organism>
<dbReference type="Gene3D" id="1.25.40.10">
    <property type="entry name" value="Tetratricopeptide repeat domain"/>
    <property type="match status" value="1"/>
</dbReference>
<dbReference type="SMART" id="SM00671">
    <property type="entry name" value="SEL1"/>
    <property type="match status" value="2"/>
</dbReference>
<name>J9FY10_9ZZZZ</name>